<dbReference type="SUPFAM" id="SSF56672">
    <property type="entry name" value="DNA/RNA polymerases"/>
    <property type="match status" value="1"/>
</dbReference>
<dbReference type="GO" id="GO:0016985">
    <property type="term" value="F:mannan endo-1,4-beta-mannosidase activity"/>
    <property type="evidence" value="ECO:0007669"/>
    <property type="project" value="TreeGrafter"/>
</dbReference>
<dbReference type="CDD" id="cd09272">
    <property type="entry name" value="RNase_HI_RT_Ty1"/>
    <property type="match status" value="1"/>
</dbReference>
<dbReference type="InterPro" id="IPR013103">
    <property type="entry name" value="RVT_2"/>
</dbReference>
<dbReference type="EMBL" id="JACGWL010000011">
    <property type="protein sequence ID" value="KAK4391970.1"/>
    <property type="molecule type" value="Genomic_DNA"/>
</dbReference>
<dbReference type="Proteomes" id="UP001289374">
    <property type="component" value="Unassembled WGS sequence"/>
</dbReference>
<dbReference type="Gene3D" id="3.20.20.80">
    <property type="entry name" value="Glycosidases"/>
    <property type="match status" value="1"/>
</dbReference>
<gene>
    <name evidence="2" type="ORF">Sango_1974800</name>
</gene>
<dbReference type="InterPro" id="IPR045053">
    <property type="entry name" value="MAN-like"/>
</dbReference>
<organism evidence="2 3">
    <name type="scientific">Sesamum angolense</name>
    <dbReference type="NCBI Taxonomy" id="2727404"/>
    <lineage>
        <taxon>Eukaryota</taxon>
        <taxon>Viridiplantae</taxon>
        <taxon>Streptophyta</taxon>
        <taxon>Embryophyta</taxon>
        <taxon>Tracheophyta</taxon>
        <taxon>Spermatophyta</taxon>
        <taxon>Magnoliopsida</taxon>
        <taxon>eudicotyledons</taxon>
        <taxon>Gunneridae</taxon>
        <taxon>Pentapetalae</taxon>
        <taxon>asterids</taxon>
        <taxon>lamiids</taxon>
        <taxon>Lamiales</taxon>
        <taxon>Pedaliaceae</taxon>
        <taxon>Sesamum</taxon>
    </lineage>
</organism>
<dbReference type="AlphaFoldDB" id="A0AAE2BNM8"/>
<sequence>YSWPIHQIDINNAFLHGFLDEDIYMILPAGCHVPEGKICLVALLVHVDDVLITSSSEEEITKVKSFLDSAFTIKDLGRAKYFLALEIARSVAGTSITQHKFIPDIISDAGLSHANSLHLTTYCDADWASYVDSRRSLTGPLYTLLLIPVFHERTKHLEIDCHLVRDKFKSGFVLPTHISGTNQLVDLFMKLLPYAAFLCFLSKLSLVSLSQSLLEGGMKRVALSNPAKATTTLLHSRAKGTRFPMFREAAVAGLTVCRTWAFSDGSNKLSLQISLRVYDENVVQALDFVVSEATKTRFA</sequence>
<dbReference type="InterPro" id="IPR043502">
    <property type="entry name" value="DNA/RNA_pol_sf"/>
</dbReference>
<dbReference type="PANTHER" id="PTHR31451">
    <property type="match status" value="1"/>
</dbReference>
<comment type="caution">
    <text evidence="2">The sequence shown here is derived from an EMBL/GenBank/DDBJ whole genome shotgun (WGS) entry which is preliminary data.</text>
</comment>
<feature type="domain" description="Reverse transcriptase Ty1/copia-type" evidence="1">
    <location>
        <begin position="40"/>
        <end position="117"/>
    </location>
</feature>
<dbReference type="Pfam" id="PF07727">
    <property type="entry name" value="RVT_2"/>
    <property type="match status" value="1"/>
</dbReference>
<evidence type="ECO:0000259" key="1">
    <source>
        <dbReference type="Pfam" id="PF07727"/>
    </source>
</evidence>
<feature type="non-terminal residue" evidence="2">
    <location>
        <position position="1"/>
    </location>
</feature>
<evidence type="ECO:0000313" key="3">
    <source>
        <dbReference type="Proteomes" id="UP001289374"/>
    </source>
</evidence>
<accession>A0AAE2BNM8</accession>
<name>A0AAE2BNM8_9LAMI</name>
<reference evidence="2" key="1">
    <citation type="submission" date="2020-06" db="EMBL/GenBank/DDBJ databases">
        <authorList>
            <person name="Li T."/>
            <person name="Hu X."/>
            <person name="Zhang T."/>
            <person name="Song X."/>
            <person name="Zhang H."/>
            <person name="Dai N."/>
            <person name="Sheng W."/>
            <person name="Hou X."/>
            <person name="Wei L."/>
        </authorList>
    </citation>
    <scope>NUCLEOTIDE SEQUENCE</scope>
    <source>
        <strain evidence="2">K16</strain>
        <tissue evidence="2">Leaf</tissue>
    </source>
</reference>
<protein>
    <submittedName>
        <fullName evidence="2">Mannan endo-1,4-beta-mannosidase 2</fullName>
    </submittedName>
</protein>
<keyword evidence="3" id="KW-1185">Reference proteome</keyword>
<proteinExistence type="predicted"/>
<evidence type="ECO:0000313" key="2">
    <source>
        <dbReference type="EMBL" id="KAK4391970.1"/>
    </source>
</evidence>
<reference evidence="2" key="2">
    <citation type="journal article" date="2024" name="Plant">
        <title>Genomic evolution and insights into agronomic trait innovations of Sesamum species.</title>
        <authorList>
            <person name="Miao H."/>
            <person name="Wang L."/>
            <person name="Qu L."/>
            <person name="Liu H."/>
            <person name="Sun Y."/>
            <person name="Le M."/>
            <person name="Wang Q."/>
            <person name="Wei S."/>
            <person name="Zheng Y."/>
            <person name="Lin W."/>
            <person name="Duan Y."/>
            <person name="Cao H."/>
            <person name="Xiong S."/>
            <person name="Wang X."/>
            <person name="Wei L."/>
            <person name="Li C."/>
            <person name="Ma Q."/>
            <person name="Ju M."/>
            <person name="Zhao R."/>
            <person name="Li G."/>
            <person name="Mu C."/>
            <person name="Tian Q."/>
            <person name="Mei H."/>
            <person name="Zhang T."/>
            <person name="Gao T."/>
            <person name="Zhang H."/>
        </authorList>
    </citation>
    <scope>NUCLEOTIDE SEQUENCE</scope>
    <source>
        <strain evidence="2">K16</strain>
    </source>
</reference>
<dbReference type="PANTHER" id="PTHR31451:SF59">
    <property type="entry name" value="MANNAN ENDO-1,4-BETA-MANNOSIDASE"/>
    <property type="match status" value="1"/>
</dbReference>